<dbReference type="Gene3D" id="3.40.640.10">
    <property type="entry name" value="Type I PLP-dependent aspartate aminotransferase-like (Major domain)"/>
    <property type="match status" value="1"/>
</dbReference>
<dbReference type="Gene3D" id="3.90.1150.10">
    <property type="entry name" value="Aspartate Aminotransferase, domain 1"/>
    <property type="match status" value="1"/>
</dbReference>
<dbReference type="STRING" id="71784.A0A1Y2AWV7"/>
<reference evidence="4 5" key="1">
    <citation type="submission" date="2016-07" db="EMBL/GenBank/DDBJ databases">
        <title>Pervasive Adenine N6-methylation of Active Genes in Fungi.</title>
        <authorList>
            <consortium name="DOE Joint Genome Institute"/>
            <person name="Mondo S.J."/>
            <person name="Dannebaum R.O."/>
            <person name="Kuo R.C."/>
            <person name="Labutti K."/>
            <person name="Haridas S."/>
            <person name="Kuo A."/>
            <person name="Salamov A."/>
            <person name="Ahrendt S.R."/>
            <person name="Lipzen A."/>
            <person name="Sullivan W."/>
            <person name="Andreopoulos W.B."/>
            <person name="Clum A."/>
            <person name="Lindquist E."/>
            <person name="Daum C."/>
            <person name="Ramamoorthy G.K."/>
            <person name="Gryganskyi A."/>
            <person name="Culley D."/>
            <person name="Magnuson J.K."/>
            <person name="James T.Y."/>
            <person name="O'Malley M.A."/>
            <person name="Stajich J.E."/>
            <person name="Spatafora J.W."/>
            <person name="Visel A."/>
            <person name="Grigoriev I.V."/>
        </authorList>
    </citation>
    <scope>NUCLEOTIDE SEQUENCE [LARGE SCALE GENOMIC DNA]</scope>
    <source>
        <strain evidence="4 5">68-887.2</strain>
    </source>
</reference>
<name>A0A1Y2AWV7_9TREE</name>
<dbReference type="CDD" id="cd00610">
    <property type="entry name" value="OAT_like"/>
    <property type="match status" value="1"/>
</dbReference>
<proteinExistence type="inferred from homology"/>
<evidence type="ECO:0000256" key="1">
    <source>
        <dbReference type="ARBA" id="ARBA00008954"/>
    </source>
</evidence>
<dbReference type="InterPro" id="IPR015421">
    <property type="entry name" value="PyrdxlP-dep_Trfase_major"/>
</dbReference>
<dbReference type="InterPro" id="IPR015424">
    <property type="entry name" value="PyrdxlP-dep_Trfase"/>
</dbReference>
<sequence length="463" mass="50689">MPVAIPSKQDADEAVGPFKSKVLHRTVDHQPLFVAHAKGSYLYTEDGRQILDGCGGAAVVSVGHSQERITKALAEQLNTVSYLHSGAFANRPAEELAEMLTKSSGMERALFNCGGTEAMESAIKLVRQYHVERGHPERVNYIGRVQSYHGNSLGALSLCRHTIRRRPYLPLFNQNVFHEVSPCYAYRYKLEGESDEDYVARLKEELEAKFQELGPGTVAAFFAETIVGATSGCTPAVPGYFKAMKEVCEKHGALLVLDEIMCGMGRTGKMHAWQWEGVQPDVQVCGKALGGGYAPISAVLVSSKVVSAFREGSGAFNNGYTYQSHVIGCRAGVEVLKMMEELKLVEQCHERGVLLERLLHEKFDSHPNVGNIRGRGLFWAIELVKDKGTKEMFPKTHPITDIIAGDCLANGLVVYPGMKGTVDGLQGDHMLIAPPYIVTEEELRFLVDTLAVGVEAGLRAPIL</sequence>
<dbReference type="GO" id="GO:0005829">
    <property type="term" value="C:cytosol"/>
    <property type="evidence" value="ECO:0007669"/>
    <property type="project" value="TreeGrafter"/>
</dbReference>
<dbReference type="Pfam" id="PF00202">
    <property type="entry name" value="Aminotran_3"/>
    <property type="match status" value="1"/>
</dbReference>
<dbReference type="InterPro" id="IPR015422">
    <property type="entry name" value="PyrdxlP-dep_Trfase_small"/>
</dbReference>
<dbReference type="GO" id="GO:0030170">
    <property type="term" value="F:pyridoxal phosphate binding"/>
    <property type="evidence" value="ECO:0007669"/>
    <property type="project" value="InterPro"/>
</dbReference>
<dbReference type="Proteomes" id="UP000193986">
    <property type="component" value="Unassembled WGS sequence"/>
</dbReference>
<organism evidence="4 5">
    <name type="scientific">Naematelia encephala</name>
    <dbReference type="NCBI Taxonomy" id="71784"/>
    <lineage>
        <taxon>Eukaryota</taxon>
        <taxon>Fungi</taxon>
        <taxon>Dikarya</taxon>
        <taxon>Basidiomycota</taxon>
        <taxon>Agaricomycotina</taxon>
        <taxon>Tremellomycetes</taxon>
        <taxon>Tremellales</taxon>
        <taxon>Naemateliaceae</taxon>
        <taxon>Naematelia</taxon>
    </lineage>
</organism>
<dbReference type="InParanoid" id="A0A1Y2AWV7"/>
<dbReference type="AlphaFoldDB" id="A0A1Y2AWV7"/>
<dbReference type="FunCoup" id="A0A1Y2AWV7">
    <property type="interactions" value="5"/>
</dbReference>
<dbReference type="GO" id="GO:0008483">
    <property type="term" value="F:transaminase activity"/>
    <property type="evidence" value="ECO:0007669"/>
    <property type="project" value="UniProtKB-KW"/>
</dbReference>
<evidence type="ECO:0000313" key="5">
    <source>
        <dbReference type="Proteomes" id="UP000193986"/>
    </source>
</evidence>
<dbReference type="EMBL" id="MCFC01000044">
    <property type="protein sequence ID" value="ORY26780.1"/>
    <property type="molecule type" value="Genomic_DNA"/>
</dbReference>
<protein>
    <submittedName>
        <fullName evidence="4">Adenosylmethionine-8-amino-7-oxononanoate aminotransferase</fullName>
    </submittedName>
</protein>
<keyword evidence="2 3" id="KW-0663">Pyridoxal phosphate</keyword>
<dbReference type="NCBIfam" id="NF005685">
    <property type="entry name" value="PRK07483.1"/>
    <property type="match status" value="1"/>
</dbReference>
<dbReference type="PANTHER" id="PTHR43094">
    <property type="entry name" value="AMINOTRANSFERASE"/>
    <property type="match status" value="1"/>
</dbReference>
<dbReference type="OrthoDB" id="10261433at2759"/>
<dbReference type="InterPro" id="IPR005814">
    <property type="entry name" value="Aminotrans_3"/>
</dbReference>
<evidence type="ECO:0000313" key="4">
    <source>
        <dbReference type="EMBL" id="ORY26780.1"/>
    </source>
</evidence>
<evidence type="ECO:0000256" key="2">
    <source>
        <dbReference type="ARBA" id="ARBA00022898"/>
    </source>
</evidence>
<evidence type="ECO:0000256" key="3">
    <source>
        <dbReference type="RuleBase" id="RU003560"/>
    </source>
</evidence>
<keyword evidence="4" id="KW-0032">Aminotransferase</keyword>
<dbReference type="PIRSF" id="PIRSF000521">
    <property type="entry name" value="Transaminase_4ab_Lys_Orn"/>
    <property type="match status" value="1"/>
</dbReference>
<keyword evidence="4" id="KW-0808">Transferase</keyword>
<comment type="similarity">
    <text evidence="1 3">Belongs to the class-III pyridoxal-phosphate-dependent aminotransferase family.</text>
</comment>
<keyword evidence="5" id="KW-1185">Reference proteome</keyword>
<dbReference type="SUPFAM" id="SSF53383">
    <property type="entry name" value="PLP-dependent transferases"/>
    <property type="match status" value="1"/>
</dbReference>
<gene>
    <name evidence="4" type="ORF">BCR39DRAFT_470061</name>
</gene>
<accession>A0A1Y2AWV7</accession>
<comment type="caution">
    <text evidence="4">The sequence shown here is derived from an EMBL/GenBank/DDBJ whole genome shotgun (WGS) entry which is preliminary data.</text>
</comment>
<dbReference type="PANTHER" id="PTHR43094:SF1">
    <property type="entry name" value="AMINOTRANSFERASE CLASS-III"/>
    <property type="match status" value="1"/>
</dbReference>